<evidence type="ECO:0000256" key="1">
    <source>
        <dbReference type="SAM" id="MobiDB-lite"/>
    </source>
</evidence>
<organism evidence="2 3">
    <name type="scientific">Aulographum hederae CBS 113979</name>
    <dbReference type="NCBI Taxonomy" id="1176131"/>
    <lineage>
        <taxon>Eukaryota</taxon>
        <taxon>Fungi</taxon>
        <taxon>Dikarya</taxon>
        <taxon>Ascomycota</taxon>
        <taxon>Pezizomycotina</taxon>
        <taxon>Dothideomycetes</taxon>
        <taxon>Pleosporomycetidae</taxon>
        <taxon>Aulographales</taxon>
        <taxon>Aulographaceae</taxon>
    </lineage>
</organism>
<dbReference type="Proteomes" id="UP000800041">
    <property type="component" value="Unassembled WGS sequence"/>
</dbReference>
<proteinExistence type="predicted"/>
<dbReference type="AlphaFoldDB" id="A0A6G1GTY6"/>
<name>A0A6G1GTY6_9PEZI</name>
<feature type="region of interest" description="Disordered" evidence="1">
    <location>
        <begin position="93"/>
        <end position="118"/>
    </location>
</feature>
<sequence length="236" mass="25472">MKVSEGQVLSHCLSTALVGGGTQNLGRLDDYSTHTRPRLQRRLIRLSPVSQKSSLIPRMRLVATLPQPLETLPSSIVAASGPNVDVINVSGHAGPARGAHDGDRAKKLLTGNGRRRDRPHSLAAIVRHQQRVPSPLRIQRLPLFPGNGRRSISRVSPAKSTEHYTDAKSRVTLGSAAGRFGNQTILGQLSQSKPDPQAMEAQDWSCEPTFPVQLHSTLLPAPGPDFPSSSHSFCIS</sequence>
<evidence type="ECO:0000313" key="3">
    <source>
        <dbReference type="Proteomes" id="UP000800041"/>
    </source>
</evidence>
<dbReference type="EMBL" id="ML977169">
    <property type="protein sequence ID" value="KAF1984208.1"/>
    <property type="molecule type" value="Genomic_DNA"/>
</dbReference>
<gene>
    <name evidence="2" type="ORF">K402DRAFT_146151</name>
</gene>
<keyword evidence="3" id="KW-1185">Reference proteome</keyword>
<evidence type="ECO:0000313" key="2">
    <source>
        <dbReference type="EMBL" id="KAF1984208.1"/>
    </source>
</evidence>
<accession>A0A6G1GTY6</accession>
<protein>
    <submittedName>
        <fullName evidence="2">Uncharacterized protein</fullName>
    </submittedName>
</protein>
<reference evidence="2" key="1">
    <citation type="journal article" date="2020" name="Stud. Mycol.">
        <title>101 Dothideomycetes genomes: a test case for predicting lifestyles and emergence of pathogens.</title>
        <authorList>
            <person name="Haridas S."/>
            <person name="Albert R."/>
            <person name="Binder M."/>
            <person name="Bloem J."/>
            <person name="Labutti K."/>
            <person name="Salamov A."/>
            <person name="Andreopoulos B."/>
            <person name="Baker S."/>
            <person name="Barry K."/>
            <person name="Bills G."/>
            <person name="Bluhm B."/>
            <person name="Cannon C."/>
            <person name="Castanera R."/>
            <person name="Culley D."/>
            <person name="Daum C."/>
            <person name="Ezra D."/>
            <person name="Gonzalez J."/>
            <person name="Henrissat B."/>
            <person name="Kuo A."/>
            <person name="Liang C."/>
            <person name="Lipzen A."/>
            <person name="Lutzoni F."/>
            <person name="Magnuson J."/>
            <person name="Mondo S."/>
            <person name="Nolan M."/>
            <person name="Ohm R."/>
            <person name="Pangilinan J."/>
            <person name="Park H.-J."/>
            <person name="Ramirez L."/>
            <person name="Alfaro M."/>
            <person name="Sun H."/>
            <person name="Tritt A."/>
            <person name="Yoshinaga Y."/>
            <person name="Zwiers L.-H."/>
            <person name="Turgeon B."/>
            <person name="Goodwin S."/>
            <person name="Spatafora J."/>
            <person name="Crous P."/>
            <person name="Grigoriev I."/>
        </authorList>
    </citation>
    <scope>NUCLEOTIDE SEQUENCE</scope>
    <source>
        <strain evidence="2">CBS 113979</strain>
    </source>
</reference>